<evidence type="ECO:0000313" key="4">
    <source>
        <dbReference type="Proteomes" id="UP001163823"/>
    </source>
</evidence>
<accession>A0AAD7VDM8</accession>
<keyword evidence="3" id="KW-0808">Transferase</keyword>
<organism evidence="3 4">
    <name type="scientific">Quillaja saponaria</name>
    <name type="common">Soap bark tree</name>
    <dbReference type="NCBI Taxonomy" id="32244"/>
    <lineage>
        <taxon>Eukaryota</taxon>
        <taxon>Viridiplantae</taxon>
        <taxon>Streptophyta</taxon>
        <taxon>Embryophyta</taxon>
        <taxon>Tracheophyta</taxon>
        <taxon>Spermatophyta</taxon>
        <taxon>Magnoliopsida</taxon>
        <taxon>eudicotyledons</taxon>
        <taxon>Gunneridae</taxon>
        <taxon>Pentapetalae</taxon>
        <taxon>rosids</taxon>
        <taxon>fabids</taxon>
        <taxon>Fabales</taxon>
        <taxon>Quillajaceae</taxon>
        <taxon>Quillaja</taxon>
    </lineage>
</organism>
<keyword evidence="3" id="KW-0548">Nucleotidyltransferase</keyword>
<evidence type="ECO:0000313" key="3">
    <source>
        <dbReference type="EMBL" id="KAJ7971828.1"/>
    </source>
</evidence>
<dbReference type="KEGG" id="qsa:O6P43_009799"/>
<gene>
    <name evidence="3" type="ORF">O6P43_009799</name>
</gene>
<dbReference type="GO" id="GO:0003676">
    <property type="term" value="F:nucleic acid binding"/>
    <property type="evidence" value="ECO:0007669"/>
    <property type="project" value="InterPro"/>
</dbReference>
<dbReference type="AlphaFoldDB" id="A0AAD7VDM8"/>
<dbReference type="Proteomes" id="UP001163823">
    <property type="component" value="Chromosome 4"/>
</dbReference>
<keyword evidence="1" id="KW-0863">Zinc-finger</keyword>
<sequence>MEIDLDRPLIPKVKIGSRWRAVEYEGFHLICFHCGLFGHSKEKCPDNGLKDDIPIDVDVDVEVHPNSGNSRGKLKVPRDLDRPVGTNSEILGFGPWMMVTQKGRRSLFVKSQETNQLNTRSSGGVGLSGKPRVVRSGSRFDILNSEKESMFLDNS</sequence>
<dbReference type="InterPro" id="IPR001878">
    <property type="entry name" value="Znf_CCHC"/>
</dbReference>
<evidence type="ECO:0000259" key="2">
    <source>
        <dbReference type="PROSITE" id="PS50158"/>
    </source>
</evidence>
<feature type="domain" description="CCHC-type" evidence="2">
    <location>
        <begin position="31"/>
        <end position="46"/>
    </location>
</feature>
<keyword evidence="1" id="KW-0479">Metal-binding</keyword>
<comment type="caution">
    <text evidence="3">The sequence shown here is derived from an EMBL/GenBank/DDBJ whole genome shotgun (WGS) entry which is preliminary data.</text>
</comment>
<dbReference type="PROSITE" id="PS50158">
    <property type="entry name" value="ZF_CCHC"/>
    <property type="match status" value="1"/>
</dbReference>
<name>A0AAD7VDM8_QUISA</name>
<keyword evidence="1" id="KW-0862">Zinc</keyword>
<keyword evidence="3" id="KW-0695">RNA-directed DNA polymerase</keyword>
<dbReference type="EMBL" id="JARAOO010000004">
    <property type="protein sequence ID" value="KAJ7971828.1"/>
    <property type="molecule type" value="Genomic_DNA"/>
</dbReference>
<keyword evidence="4" id="KW-1185">Reference proteome</keyword>
<dbReference type="GO" id="GO:0008270">
    <property type="term" value="F:zinc ion binding"/>
    <property type="evidence" value="ECO:0007669"/>
    <property type="project" value="UniProtKB-KW"/>
</dbReference>
<protein>
    <submittedName>
        <fullName evidence="3">Reverse transcriptase</fullName>
    </submittedName>
</protein>
<dbReference type="GO" id="GO:0003964">
    <property type="term" value="F:RNA-directed DNA polymerase activity"/>
    <property type="evidence" value="ECO:0007669"/>
    <property type="project" value="UniProtKB-KW"/>
</dbReference>
<evidence type="ECO:0000256" key="1">
    <source>
        <dbReference type="PROSITE-ProRule" id="PRU00047"/>
    </source>
</evidence>
<proteinExistence type="predicted"/>
<reference evidence="3" key="1">
    <citation type="journal article" date="2023" name="Science">
        <title>Elucidation of the pathway for biosynthesis of saponin adjuvants from the soapbark tree.</title>
        <authorList>
            <person name="Reed J."/>
            <person name="Orme A."/>
            <person name="El-Demerdash A."/>
            <person name="Owen C."/>
            <person name="Martin L.B.B."/>
            <person name="Misra R.C."/>
            <person name="Kikuchi S."/>
            <person name="Rejzek M."/>
            <person name="Martin A.C."/>
            <person name="Harkess A."/>
            <person name="Leebens-Mack J."/>
            <person name="Louveau T."/>
            <person name="Stephenson M.J."/>
            <person name="Osbourn A."/>
        </authorList>
    </citation>
    <scope>NUCLEOTIDE SEQUENCE</scope>
    <source>
        <strain evidence="3">S10</strain>
    </source>
</reference>